<reference evidence="2 3" key="1">
    <citation type="journal article" date="2023" name="Life. Sci Alliance">
        <title>Evolutionary insights into 3D genome organization and epigenetic landscape of Vigna mungo.</title>
        <authorList>
            <person name="Junaid A."/>
            <person name="Singh B."/>
            <person name="Bhatia S."/>
        </authorList>
    </citation>
    <scope>NUCLEOTIDE SEQUENCE [LARGE SCALE GENOMIC DNA]</scope>
    <source>
        <strain evidence="2">Urdbean</strain>
    </source>
</reference>
<organism evidence="2 3">
    <name type="scientific">Vigna mungo</name>
    <name type="common">Black gram</name>
    <name type="synonym">Phaseolus mungo</name>
    <dbReference type="NCBI Taxonomy" id="3915"/>
    <lineage>
        <taxon>Eukaryota</taxon>
        <taxon>Viridiplantae</taxon>
        <taxon>Streptophyta</taxon>
        <taxon>Embryophyta</taxon>
        <taxon>Tracheophyta</taxon>
        <taxon>Spermatophyta</taxon>
        <taxon>Magnoliopsida</taxon>
        <taxon>eudicotyledons</taxon>
        <taxon>Gunneridae</taxon>
        <taxon>Pentapetalae</taxon>
        <taxon>rosids</taxon>
        <taxon>fabids</taxon>
        <taxon>Fabales</taxon>
        <taxon>Fabaceae</taxon>
        <taxon>Papilionoideae</taxon>
        <taxon>50 kb inversion clade</taxon>
        <taxon>NPAAA clade</taxon>
        <taxon>indigoferoid/millettioid clade</taxon>
        <taxon>Phaseoleae</taxon>
        <taxon>Vigna</taxon>
    </lineage>
</organism>
<evidence type="ECO:0000313" key="3">
    <source>
        <dbReference type="Proteomes" id="UP001374535"/>
    </source>
</evidence>
<gene>
    <name evidence="2" type="ORF">V8G54_003808</name>
</gene>
<protein>
    <submittedName>
        <fullName evidence="2">Uncharacterized protein</fullName>
    </submittedName>
</protein>
<dbReference type="Proteomes" id="UP001374535">
    <property type="component" value="Chromosome 1"/>
</dbReference>
<feature type="compositionally biased region" description="Polar residues" evidence="1">
    <location>
        <begin position="112"/>
        <end position="131"/>
    </location>
</feature>
<feature type="region of interest" description="Disordered" evidence="1">
    <location>
        <begin position="98"/>
        <end position="151"/>
    </location>
</feature>
<dbReference type="AlphaFoldDB" id="A0AAQ3SEL7"/>
<feature type="region of interest" description="Disordered" evidence="1">
    <location>
        <begin position="1"/>
        <end position="25"/>
    </location>
</feature>
<sequence>MFNPASVSEEKEKERTFGPDSTRSGAGILNETAGVSWIPLAVLQDPSEGFFSSSLGVQPFPLHSTITICLLQKVPRHCSRGCLSRARVHHRLCPMATVPPPSVGPAGRKPQRSQQRCSPATSSAIGATLSNPAITPTSTSPATPSITRATAASRRPLSSHIIIVPPSLLLVQAVECNKTSSMWLSVVDDWGVHGWTSALIYCSEREGKNGRLVITMEEENGELVQDEVPI</sequence>
<evidence type="ECO:0000256" key="1">
    <source>
        <dbReference type="SAM" id="MobiDB-lite"/>
    </source>
</evidence>
<evidence type="ECO:0000313" key="2">
    <source>
        <dbReference type="EMBL" id="WVZ25264.1"/>
    </source>
</evidence>
<dbReference type="EMBL" id="CP144700">
    <property type="protein sequence ID" value="WVZ25264.1"/>
    <property type="molecule type" value="Genomic_DNA"/>
</dbReference>
<accession>A0AAQ3SEL7</accession>
<name>A0AAQ3SEL7_VIGMU</name>
<proteinExistence type="predicted"/>
<feature type="compositionally biased region" description="Low complexity" evidence="1">
    <location>
        <begin position="132"/>
        <end position="151"/>
    </location>
</feature>
<feature type="compositionally biased region" description="Basic and acidic residues" evidence="1">
    <location>
        <begin position="8"/>
        <end position="17"/>
    </location>
</feature>
<keyword evidence="3" id="KW-1185">Reference proteome</keyword>